<evidence type="ECO:0000259" key="6">
    <source>
        <dbReference type="Pfam" id="PF13581"/>
    </source>
</evidence>
<gene>
    <name evidence="7" type="ORF">ACFYKX_08295</name>
</gene>
<evidence type="ECO:0000313" key="8">
    <source>
        <dbReference type="Proteomes" id="UP001601059"/>
    </source>
</evidence>
<evidence type="ECO:0000256" key="1">
    <source>
        <dbReference type="ARBA" id="ARBA00022527"/>
    </source>
</evidence>
<feature type="domain" description="Histidine kinase/HSP90-like ATPase" evidence="6">
    <location>
        <begin position="37"/>
        <end position="135"/>
    </location>
</feature>
<evidence type="ECO:0000256" key="5">
    <source>
        <dbReference type="ARBA" id="ARBA00022840"/>
    </source>
</evidence>
<evidence type="ECO:0000256" key="3">
    <source>
        <dbReference type="ARBA" id="ARBA00022741"/>
    </source>
</evidence>
<dbReference type="Pfam" id="PF13581">
    <property type="entry name" value="HATPase_c_2"/>
    <property type="match status" value="1"/>
</dbReference>
<dbReference type="RefSeq" id="WP_389359964.1">
    <property type="nucleotide sequence ID" value="NZ_JBIACK010000003.1"/>
</dbReference>
<keyword evidence="8" id="KW-1185">Reference proteome</keyword>
<dbReference type="SUPFAM" id="SSF55874">
    <property type="entry name" value="ATPase domain of HSP90 chaperone/DNA topoisomerase II/histidine kinase"/>
    <property type="match status" value="1"/>
</dbReference>
<dbReference type="InterPro" id="IPR003594">
    <property type="entry name" value="HATPase_dom"/>
</dbReference>
<protein>
    <submittedName>
        <fullName evidence="7">ATP-binding protein</fullName>
    </submittedName>
</protein>
<dbReference type="EMBL" id="JBIACK010000003">
    <property type="protein sequence ID" value="MFE8700609.1"/>
    <property type="molecule type" value="Genomic_DNA"/>
</dbReference>
<sequence length="138" mass="15652">MQQELKLTFNDLEVFSYLRSGIGSYLSDFIPADPIFVEIAFNEAVNNAIKHSKNNDDPTVTIKLKAEKGKRLLIRIKDKGKGFAVEDTFARLDKAYHADVPSDVLMKESGRGLMIMNQVMDKVVYNQQGNEVLLMKRL</sequence>
<dbReference type="InterPro" id="IPR036890">
    <property type="entry name" value="HATPase_C_sf"/>
</dbReference>
<dbReference type="Gene3D" id="3.30.565.10">
    <property type="entry name" value="Histidine kinase-like ATPase, C-terminal domain"/>
    <property type="match status" value="1"/>
</dbReference>
<keyword evidence="3" id="KW-0547">Nucleotide-binding</keyword>
<dbReference type="CDD" id="cd16936">
    <property type="entry name" value="HATPase_RsbW-like"/>
    <property type="match status" value="1"/>
</dbReference>
<reference evidence="7 8" key="1">
    <citation type="submission" date="2024-08" db="EMBL/GenBank/DDBJ databases">
        <title>Two novel Cytobacillus novel species.</title>
        <authorList>
            <person name="Liu G."/>
        </authorList>
    </citation>
    <scope>NUCLEOTIDE SEQUENCE [LARGE SCALE GENOMIC DNA]</scope>
    <source>
        <strain evidence="7 8">FJAT-54145</strain>
    </source>
</reference>
<proteinExistence type="predicted"/>
<keyword evidence="5 7" id="KW-0067">ATP-binding</keyword>
<accession>A0ABW6K8Y8</accession>
<keyword evidence="2" id="KW-0808">Transferase</keyword>
<dbReference type="PANTHER" id="PTHR35526">
    <property type="entry name" value="ANTI-SIGMA-F FACTOR RSBW-RELATED"/>
    <property type="match status" value="1"/>
</dbReference>
<dbReference type="Proteomes" id="UP001601059">
    <property type="component" value="Unassembled WGS sequence"/>
</dbReference>
<dbReference type="GO" id="GO:0005524">
    <property type="term" value="F:ATP binding"/>
    <property type="evidence" value="ECO:0007669"/>
    <property type="project" value="UniProtKB-KW"/>
</dbReference>
<name>A0ABW6K8Y8_9BACI</name>
<dbReference type="InterPro" id="IPR050267">
    <property type="entry name" value="Anti-sigma-factor_SerPK"/>
</dbReference>
<dbReference type="PANTHER" id="PTHR35526:SF3">
    <property type="entry name" value="ANTI-SIGMA-F FACTOR RSBW"/>
    <property type="match status" value="1"/>
</dbReference>
<organism evidence="7 8">
    <name type="scientific">Cytobacillus spartinae</name>
    <dbReference type="NCBI Taxonomy" id="3299023"/>
    <lineage>
        <taxon>Bacteria</taxon>
        <taxon>Bacillati</taxon>
        <taxon>Bacillota</taxon>
        <taxon>Bacilli</taxon>
        <taxon>Bacillales</taxon>
        <taxon>Bacillaceae</taxon>
        <taxon>Cytobacillus</taxon>
    </lineage>
</organism>
<keyword evidence="4" id="KW-0418">Kinase</keyword>
<keyword evidence="1" id="KW-0723">Serine/threonine-protein kinase</keyword>
<comment type="caution">
    <text evidence="7">The sequence shown here is derived from an EMBL/GenBank/DDBJ whole genome shotgun (WGS) entry which is preliminary data.</text>
</comment>
<evidence type="ECO:0000313" key="7">
    <source>
        <dbReference type="EMBL" id="MFE8700609.1"/>
    </source>
</evidence>
<evidence type="ECO:0000256" key="4">
    <source>
        <dbReference type="ARBA" id="ARBA00022777"/>
    </source>
</evidence>
<evidence type="ECO:0000256" key="2">
    <source>
        <dbReference type="ARBA" id="ARBA00022679"/>
    </source>
</evidence>